<dbReference type="Proteomes" id="UP000607559">
    <property type="component" value="Unassembled WGS sequence"/>
</dbReference>
<dbReference type="PROSITE" id="PS51257">
    <property type="entry name" value="PROKAR_LIPOPROTEIN"/>
    <property type="match status" value="1"/>
</dbReference>
<dbReference type="AlphaFoldDB" id="A0A8J2UA18"/>
<accession>A0A8J2UA18</accession>
<dbReference type="RefSeq" id="WP_188929372.1">
    <property type="nucleotide sequence ID" value="NZ_BMJC01000001.1"/>
</dbReference>
<protein>
    <recommendedName>
        <fullName evidence="3">SusD/RagB family nutrient-binding outer membrane lipoprotein</fullName>
    </recommendedName>
</protein>
<dbReference type="SUPFAM" id="SSF48452">
    <property type="entry name" value="TPR-like"/>
    <property type="match status" value="1"/>
</dbReference>
<reference evidence="1" key="2">
    <citation type="submission" date="2020-09" db="EMBL/GenBank/DDBJ databases">
        <authorList>
            <person name="Sun Q."/>
            <person name="Zhou Y."/>
        </authorList>
    </citation>
    <scope>NUCLEOTIDE SEQUENCE</scope>
    <source>
        <strain evidence="1">CGMCC 1.15448</strain>
    </source>
</reference>
<dbReference type="EMBL" id="BMJC01000001">
    <property type="protein sequence ID" value="GGA89753.1"/>
    <property type="molecule type" value="Genomic_DNA"/>
</dbReference>
<comment type="caution">
    <text evidence="1">The sequence shown here is derived from an EMBL/GenBank/DDBJ whole genome shotgun (WGS) entry which is preliminary data.</text>
</comment>
<organism evidence="1 2">
    <name type="scientific">Puia dinghuensis</name>
    <dbReference type="NCBI Taxonomy" id="1792502"/>
    <lineage>
        <taxon>Bacteria</taxon>
        <taxon>Pseudomonadati</taxon>
        <taxon>Bacteroidota</taxon>
        <taxon>Chitinophagia</taxon>
        <taxon>Chitinophagales</taxon>
        <taxon>Chitinophagaceae</taxon>
        <taxon>Puia</taxon>
    </lineage>
</organism>
<dbReference type="InterPro" id="IPR041662">
    <property type="entry name" value="SusD-like_2"/>
</dbReference>
<gene>
    <name evidence="1" type="ORF">GCM10011511_11240</name>
</gene>
<name>A0A8J2UA18_9BACT</name>
<dbReference type="Pfam" id="PF12771">
    <property type="entry name" value="SusD-like_2"/>
    <property type="match status" value="1"/>
</dbReference>
<dbReference type="Gene3D" id="1.25.40.390">
    <property type="match status" value="1"/>
</dbReference>
<evidence type="ECO:0000313" key="2">
    <source>
        <dbReference type="Proteomes" id="UP000607559"/>
    </source>
</evidence>
<evidence type="ECO:0000313" key="1">
    <source>
        <dbReference type="EMBL" id="GGA89753.1"/>
    </source>
</evidence>
<proteinExistence type="predicted"/>
<keyword evidence="2" id="KW-1185">Reference proteome</keyword>
<dbReference type="InterPro" id="IPR011990">
    <property type="entry name" value="TPR-like_helical_dom_sf"/>
</dbReference>
<sequence length="538" mass="57781">MKHKKIFLYIGAAALVTMGSCTKKFDSINTDPTKANASQFDPNLLLSSQQIEYFNGTTGYSGALLLQSMWAQILASASYPSYYSNGDKYVASGNLTSYDASLWNHCYNSAGYAYECQTLVKGNSSLSNLSGISLIMELLDIQNVTDAYGDCPFSQALQAKSGVNLPVYDAQQAIYTSLLAKLDSVIPTLDANKAIPTNDLFPYKGNIAQWKKFGYSLMLRMAMRLTKADAATAQKYAEKAYAGGTFAGTADDAWVKFDHNDGYNNNNTSAYQVAEDFSEIKWGANVITALKLTSDPRLSVIAEVPQAGAKNAANESLAGDNTAANQVGMPNGYDQNGGATDISNAPSYPGGSGSGSDFYKVGKYSRPAIGEYIALNTPAFAINYAETELLLAEAAARGWNVGASASVHYANGLTAALQSYATLSSSYGTIPAATITAYVAAHPLVTTSLTIELAQINAQYWLTTGTLFDFNEAWTNWRRSGFPVLTPVNYAGNFTTGTIPRRQEYPSGEAATNGSNYQAAVNRLTGGDQYSSRVWWDK</sequence>
<evidence type="ECO:0008006" key="3">
    <source>
        <dbReference type="Google" id="ProtNLM"/>
    </source>
</evidence>
<reference evidence="1" key="1">
    <citation type="journal article" date="2014" name="Int. J. Syst. Evol. Microbiol.">
        <title>Complete genome sequence of Corynebacterium casei LMG S-19264T (=DSM 44701T), isolated from a smear-ripened cheese.</title>
        <authorList>
            <consortium name="US DOE Joint Genome Institute (JGI-PGF)"/>
            <person name="Walter F."/>
            <person name="Albersmeier A."/>
            <person name="Kalinowski J."/>
            <person name="Ruckert C."/>
        </authorList>
    </citation>
    <scope>NUCLEOTIDE SEQUENCE</scope>
    <source>
        <strain evidence="1">CGMCC 1.15448</strain>
    </source>
</reference>